<dbReference type="SMART" id="SM00086">
    <property type="entry name" value="PAC"/>
    <property type="match status" value="1"/>
</dbReference>
<dbReference type="InterPro" id="IPR036097">
    <property type="entry name" value="HisK_dim/P_sf"/>
</dbReference>
<proteinExistence type="predicted"/>
<keyword evidence="9" id="KW-1185">Reference proteome</keyword>
<comment type="catalytic activity">
    <reaction evidence="1">
        <text>ATP + protein L-histidine = ADP + protein N-phospho-L-histidine.</text>
        <dbReference type="EC" id="2.7.13.3"/>
    </reaction>
</comment>
<keyword evidence="4" id="KW-0808">Transferase</keyword>
<sequence>MNKRFVLTLILGYLTAGIIWLVGGAWVIYHFKLQHTVAGLDLALAIKNISFLLISVVSLIYIINNHYSRLLTKQNLLNRQLTNSKTSLKELLNTYEHVMKATNDVIWDYDITTNQLKWLGGYKEVFGYDSPDELMVKDAFWNMYRVHEDDREETINSFNEFLKNKELKWSAEYRYLCKDGSYKHVSDRGYLILNDKGEPLRMLGAMQDIDVRKKYGLQLEAQNQKLKDIAWLNSHEIRRPLCNMLGLIPLIRTNANDEAALPQLINYLETSAIELDETISRINSQISN</sequence>
<accession>A0ABU3GUD4</accession>
<dbReference type="InterPro" id="IPR000014">
    <property type="entry name" value="PAS"/>
</dbReference>
<dbReference type="SUPFAM" id="SSF55785">
    <property type="entry name" value="PYP-like sensor domain (PAS domain)"/>
    <property type="match status" value="1"/>
</dbReference>
<evidence type="ECO:0000313" key="9">
    <source>
        <dbReference type="Proteomes" id="UP001258315"/>
    </source>
</evidence>
<feature type="transmembrane region" description="Helical" evidence="6">
    <location>
        <begin position="43"/>
        <end position="63"/>
    </location>
</feature>
<name>A0ABU3GUD4_9SPHI</name>
<dbReference type="InterPro" id="IPR035965">
    <property type="entry name" value="PAS-like_dom_sf"/>
</dbReference>
<evidence type="ECO:0000313" key="8">
    <source>
        <dbReference type="EMBL" id="MDT3403071.1"/>
    </source>
</evidence>
<evidence type="ECO:0000256" key="1">
    <source>
        <dbReference type="ARBA" id="ARBA00000085"/>
    </source>
</evidence>
<dbReference type="PANTHER" id="PTHR43304:SF1">
    <property type="entry name" value="PAC DOMAIN-CONTAINING PROTEIN"/>
    <property type="match status" value="1"/>
</dbReference>
<comment type="caution">
    <text evidence="8">The sequence shown here is derived from an EMBL/GenBank/DDBJ whole genome shotgun (WGS) entry which is preliminary data.</text>
</comment>
<protein>
    <recommendedName>
        <fullName evidence="2">histidine kinase</fullName>
        <ecNumber evidence="2">2.7.13.3</ecNumber>
    </recommendedName>
</protein>
<gene>
    <name evidence="8" type="ORF">QE417_002143</name>
</gene>
<evidence type="ECO:0000256" key="6">
    <source>
        <dbReference type="SAM" id="Phobius"/>
    </source>
</evidence>
<evidence type="ECO:0000256" key="4">
    <source>
        <dbReference type="ARBA" id="ARBA00022679"/>
    </source>
</evidence>
<dbReference type="EC" id="2.7.13.3" evidence="2"/>
<organism evidence="8 9">
    <name type="scientific">Mucilaginibacter terrae</name>
    <dbReference type="NCBI Taxonomy" id="1955052"/>
    <lineage>
        <taxon>Bacteria</taxon>
        <taxon>Pseudomonadati</taxon>
        <taxon>Bacteroidota</taxon>
        <taxon>Sphingobacteriia</taxon>
        <taxon>Sphingobacteriales</taxon>
        <taxon>Sphingobacteriaceae</taxon>
        <taxon>Mucilaginibacter</taxon>
    </lineage>
</organism>
<dbReference type="Proteomes" id="UP001258315">
    <property type="component" value="Unassembled WGS sequence"/>
</dbReference>
<dbReference type="InterPro" id="IPR013655">
    <property type="entry name" value="PAS_fold_3"/>
</dbReference>
<dbReference type="RefSeq" id="WP_311949831.1">
    <property type="nucleotide sequence ID" value="NZ_JAVLVU010000001.1"/>
</dbReference>
<dbReference type="PANTHER" id="PTHR43304">
    <property type="entry name" value="PHYTOCHROME-LIKE PROTEIN CPH1"/>
    <property type="match status" value="1"/>
</dbReference>
<dbReference type="Gene3D" id="3.30.450.20">
    <property type="entry name" value="PAS domain"/>
    <property type="match status" value="1"/>
</dbReference>
<dbReference type="SUPFAM" id="SSF47384">
    <property type="entry name" value="Homodimeric domain of signal transducing histidine kinase"/>
    <property type="match status" value="1"/>
</dbReference>
<keyword evidence="6" id="KW-1133">Transmembrane helix</keyword>
<reference evidence="9" key="1">
    <citation type="submission" date="2023-07" db="EMBL/GenBank/DDBJ databases">
        <title>Functional and genomic diversity of the sorghum phyllosphere microbiome.</title>
        <authorList>
            <person name="Shade A."/>
        </authorList>
    </citation>
    <scope>NUCLEOTIDE SEQUENCE [LARGE SCALE GENOMIC DNA]</scope>
    <source>
        <strain evidence="9">SORGH_AS_0422</strain>
    </source>
</reference>
<keyword evidence="5" id="KW-0418">Kinase</keyword>
<keyword evidence="6" id="KW-0812">Transmembrane</keyword>
<dbReference type="EMBL" id="JAVLVU010000001">
    <property type="protein sequence ID" value="MDT3403071.1"/>
    <property type="molecule type" value="Genomic_DNA"/>
</dbReference>
<feature type="transmembrane region" description="Helical" evidence="6">
    <location>
        <begin position="7"/>
        <end position="31"/>
    </location>
</feature>
<dbReference type="CDD" id="cd00130">
    <property type="entry name" value="PAS"/>
    <property type="match status" value="1"/>
</dbReference>
<dbReference type="InterPro" id="IPR003661">
    <property type="entry name" value="HisK_dim/P_dom"/>
</dbReference>
<dbReference type="InterPro" id="IPR000700">
    <property type="entry name" value="PAS-assoc_C"/>
</dbReference>
<dbReference type="InterPro" id="IPR052162">
    <property type="entry name" value="Sensor_kinase/Photoreceptor"/>
</dbReference>
<evidence type="ECO:0000256" key="2">
    <source>
        <dbReference type="ARBA" id="ARBA00012438"/>
    </source>
</evidence>
<keyword evidence="3" id="KW-0597">Phosphoprotein</keyword>
<evidence type="ECO:0000256" key="5">
    <source>
        <dbReference type="ARBA" id="ARBA00022777"/>
    </source>
</evidence>
<evidence type="ECO:0000259" key="7">
    <source>
        <dbReference type="PROSITE" id="PS50113"/>
    </source>
</evidence>
<dbReference type="NCBIfam" id="TIGR00229">
    <property type="entry name" value="sensory_box"/>
    <property type="match status" value="1"/>
</dbReference>
<evidence type="ECO:0000256" key="3">
    <source>
        <dbReference type="ARBA" id="ARBA00022553"/>
    </source>
</evidence>
<dbReference type="PROSITE" id="PS50113">
    <property type="entry name" value="PAC"/>
    <property type="match status" value="1"/>
</dbReference>
<dbReference type="Pfam" id="PF08447">
    <property type="entry name" value="PAS_3"/>
    <property type="match status" value="1"/>
</dbReference>
<dbReference type="InterPro" id="IPR001610">
    <property type="entry name" value="PAC"/>
</dbReference>
<dbReference type="CDD" id="cd00082">
    <property type="entry name" value="HisKA"/>
    <property type="match status" value="1"/>
</dbReference>
<feature type="domain" description="PAC" evidence="7">
    <location>
        <begin position="169"/>
        <end position="221"/>
    </location>
</feature>
<keyword evidence="6" id="KW-0472">Membrane</keyword>